<dbReference type="EMBL" id="FQZR01000003">
    <property type="protein sequence ID" value="SHJ05124.1"/>
    <property type="molecule type" value="Genomic_DNA"/>
</dbReference>
<reference evidence="3 6" key="2">
    <citation type="submission" date="2024-07" db="EMBL/GenBank/DDBJ databases">
        <title>Active virus-host system and metabolic interactions in a Lokiarchaeon culture.</title>
        <authorList>
            <person name="Ponce Toledo R.I."/>
            <person name="Rodrigues Oliveira T."/>
            <person name="Schleper C."/>
        </authorList>
    </citation>
    <scope>NUCLEOTIDE SEQUENCE [LARGE SCALE GENOMIC DNA]</scope>
    <source>
        <strain evidence="3 6">B35</strain>
    </source>
</reference>
<dbReference type="EMBL" id="JBFSOO010000008">
    <property type="protein sequence ID" value="MEZ6854156.1"/>
    <property type="molecule type" value="Genomic_DNA"/>
</dbReference>
<organism evidence="4 5">
    <name type="scientific">Halodesulfovibrio aestuarii</name>
    <dbReference type="NCBI Taxonomy" id="126333"/>
    <lineage>
        <taxon>Bacteria</taxon>
        <taxon>Pseudomonadati</taxon>
        <taxon>Thermodesulfobacteriota</taxon>
        <taxon>Desulfovibrionia</taxon>
        <taxon>Desulfovibrionales</taxon>
        <taxon>Desulfovibrionaceae</taxon>
        <taxon>Halodesulfovibrio</taxon>
    </lineage>
</organism>
<keyword evidence="1" id="KW-0472">Membrane</keyword>
<evidence type="ECO:0000313" key="3">
    <source>
        <dbReference type="EMBL" id="MEZ6854156.1"/>
    </source>
</evidence>
<protein>
    <submittedName>
        <fullName evidence="3">TIGR02186 family protein</fullName>
    </submittedName>
</protein>
<feature type="chain" id="PRO_5034180741" evidence="2">
    <location>
        <begin position="29"/>
        <end position="259"/>
    </location>
</feature>
<dbReference type="InterPro" id="IPR019088">
    <property type="entry name" value="CHP02186-rel_TM"/>
</dbReference>
<comment type="caution">
    <text evidence="4">The sequence shown here is derived from an EMBL/GenBank/DDBJ whole genome shotgun (WGS) entry which is preliminary data.</text>
</comment>
<evidence type="ECO:0000313" key="5">
    <source>
        <dbReference type="Proteomes" id="UP000184001"/>
    </source>
</evidence>
<dbReference type="Pfam" id="PF09608">
    <property type="entry name" value="Alph_Pro_TM"/>
    <property type="match status" value="1"/>
</dbReference>
<name>A0A8G2C980_9BACT</name>
<proteinExistence type="predicted"/>
<evidence type="ECO:0000256" key="2">
    <source>
        <dbReference type="SAM" id="SignalP"/>
    </source>
</evidence>
<dbReference type="Proteomes" id="UP000184001">
    <property type="component" value="Unassembled WGS sequence"/>
</dbReference>
<dbReference type="RefSeq" id="WP_020000551.1">
    <property type="nucleotide sequence ID" value="NZ_CP192217.1"/>
</dbReference>
<feature type="signal peptide" evidence="2">
    <location>
        <begin position="1"/>
        <end position="28"/>
    </location>
</feature>
<reference evidence="4 5" key="1">
    <citation type="submission" date="2016-11" db="EMBL/GenBank/DDBJ databases">
        <authorList>
            <person name="Varghese N."/>
            <person name="Submissions S."/>
        </authorList>
    </citation>
    <scope>NUCLEOTIDE SEQUENCE [LARGE SCALE GENOMIC DNA]</scope>
    <source>
        <strain evidence="4 5">DSM 17919</strain>
    </source>
</reference>
<keyword evidence="1" id="KW-0812">Transmembrane</keyword>
<gene>
    <name evidence="3" type="ORF">AB2Z07_11565</name>
    <name evidence="4" type="ORF">SAMN05660830_01487</name>
</gene>
<keyword evidence="2" id="KW-0732">Signal</keyword>
<keyword evidence="1" id="KW-1133">Transmembrane helix</keyword>
<evidence type="ECO:0000313" key="4">
    <source>
        <dbReference type="EMBL" id="SHJ05124.1"/>
    </source>
</evidence>
<dbReference type="Proteomes" id="UP001568358">
    <property type="component" value="Unassembled WGS sequence"/>
</dbReference>
<evidence type="ECO:0000313" key="6">
    <source>
        <dbReference type="Proteomes" id="UP001568358"/>
    </source>
</evidence>
<accession>A0A8G2C980</accession>
<keyword evidence="6" id="KW-1185">Reference proteome</keyword>
<sequence>MKTVTFFRLAMAAFCLFVVSAVSVPAHAETDISAIKAAPESIAMGAQYDGIDLTVHGTVPEGSDVVLRFTGPPADMHLREKGKLFGLLWMNVGKVAVKNVPNVCLVDSSRPFDQLGAAVASYRLEGLRDAVEVEKTTELPKIDVAHELILLKEQDGMYHESEGGIVFGKVVDGMQSYTAKLHIPSALSPGKYLVEAAVLRDGIIIGKNTAPVEAALVGFPKWLSSMAFDNSLLYGVLATIIAIFSGLIIGMVFQSKGAH</sequence>
<feature type="transmembrane region" description="Helical" evidence="1">
    <location>
        <begin position="232"/>
        <end position="253"/>
    </location>
</feature>
<evidence type="ECO:0000256" key="1">
    <source>
        <dbReference type="SAM" id="Phobius"/>
    </source>
</evidence>
<dbReference type="AlphaFoldDB" id="A0A8G2C980"/>